<name>A0ABW8ZA65_9BURK</name>
<gene>
    <name evidence="1" type="ORF">PQR63_15415</name>
</gene>
<comment type="caution">
    <text evidence="1">The sequence shown here is derived from an EMBL/GenBank/DDBJ whole genome shotgun (WGS) entry which is preliminary data.</text>
</comment>
<reference evidence="1 2" key="1">
    <citation type="journal article" date="2024" name="Chem. Sci.">
        <title>Discovery of megapolipeptins by genome mining of a Burkholderiales bacteria collection.</title>
        <authorList>
            <person name="Paulo B.S."/>
            <person name="Recchia M.J.J."/>
            <person name="Lee S."/>
            <person name="Fergusson C.H."/>
            <person name="Romanowski S.B."/>
            <person name="Hernandez A."/>
            <person name="Krull N."/>
            <person name="Liu D.Y."/>
            <person name="Cavanagh H."/>
            <person name="Bos A."/>
            <person name="Gray C.A."/>
            <person name="Murphy B.T."/>
            <person name="Linington R.G."/>
            <person name="Eustaquio A.S."/>
        </authorList>
    </citation>
    <scope>NUCLEOTIDE SEQUENCE [LARGE SCALE GENOMIC DNA]</scope>
    <source>
        <strain evidence="1 2">RL21-008-BIB-B</strain>
    </source>
</reference>
<dbReference type="Proteomes" id="UP001629214">
    <property type="component" value="Unassembled WGS sequence"/>
</dbReference>
<keyword evidence="2" id="KW-1185">Reference proteome</keyword>
<accession>A0ABW8ZA65</accession>
<dbReference type="EMBL" id="JAQQFR010000009">
    <property type="protein sequence ID" value="MFL9879788.1"/>
    <property type="molecule type" value="Genomic_DNA"/>
</dbReference>
<dbReference type="RefSeq" id="WP_408168878.1">
    <property type="nucleotide sequence ID" value="NZ_JAQQFR010000009.1"/>
</dbReference>
<evidence type="ECO:0000313" key="2">
    <source>
        <dbReference type="Proteomes" id="UP001629214"/>
    </source>
</evidence>
<organism evidence="1 2">
    <name type="scientific">Herbaspirillum rhizosphaerae</name>
    <dbReference type="NCBI Taxonomy" id="346179"/>
    <lineage>
        <taxon>Bacteria</taxon>
        <taxon>Pseudomonadati</taxon>
        <taxon>Pseudomonadota</taxon>
        <taxon>Betaproteobacteria</taxon>
        <taxon>Burkholderiales</taxon>
        <taxon>Oxalobacteraceae</taxon>
        <taxon>Herbaspirillum</taxon>
    </lineage>
</organism>
<evidence type="ECO:0000313" key="1">
    <source>
        <dbReference type="EMBL" id="MFL9879788.1"/>
    </source>
</evidence>
<proteinExistence type="predicted"/>
<sequence length="58" mass="6185">MDEEKTNEVEVGQIIYVFASPGLAKAFETCLSTGTVTTCRLDHPPIAVYPPADKAAST</sequence>
<protein>
    <submittedName>
        <fullName evidence="1">Uncharacterized protein</fullName>
    </submittedName>
</protein>